<sequence>MPAKLKKIGRIVLKTILVILGVLILLLVLIQTPPVQNFLRGKAVSWLEKKLQTKVAVGKLYIGFPKKIVLEGIYLEDRQKDTLFYGGRMKFDVNLWRLFKSELLVNEVNLEGITAHIKRTLPDTTFNFQFIVDAFAPKEPSAPSTDTSSMKMAIKHVVLDKVQARYNDVVTGNDMAVYVGHLDTRIDVFDPTHSIFSVPATRLSGLRARIYQRKPLVNEESPATDSADAAAGTDLQLSFKQIALEDCALDYGNDVSAFYTNLQLGELTVDMRQLDLTKRIVRLDEVNLNNTTATVRMGKKPAAKVVVKEIKQEVKAQADAGWLVTVGQLQLEKTAFRMDDDNAPKAKAGMDYAHLDLQDLQFGARDIHYSTDTISGQIEAGSFTEQSGFKLQQLQTSFQYTAKGAYLHDLLVETPGTRLERSVDVSYPSLEALQKNISLLQLDMDVQNSKVQVKDILTFAPDLHAQPAFANPNATWYINSRVSGSVKDLRIASFRVKGLQQTNVEMAGYIKGLPDMKQLQANLVIKDISSSAKDVRMLLPAGTIPATITIPSQFNLSGKVNGTEKNLFADLLLNTTLGTATFKGTVQNPADSNNIGYDAVVTTRSFDLKQLLQQPDLGLLTMEVSAKGKGRVPKTMDATVNGKIAVAEYKGYTYRDFKVNGHMAQQQFTVQAGIQNDPIHFSLDASGSVASTYPAIKLHAVIDSINTKALHLTEDAILYRGNIDADFPILNIDSLKGRLLVSKNLLVMGEKRIETDSVEVVADITDSGKVIRLNSEVLTAQLWGQYRLTELGTVVQRSVQKYFSNTTDSLTALPPYDFRVNATLINKPLLQGFVPDLKKMEPVLLTGHFTSNGGLNASLKAPLVIYGANEISNLALTANTNEERLQAVVTIDGVKVGQSLNVYGASLRANLADNKINFALNTTDVNGKDKYHLEGLLSQPTKGVYEFSMRPDSLMLNYQPWLASNDNVIRIDSTNITARNFWLSFMDQRLTIQTREDQQGQPLGVEFSRFRIATLASFIQKDSLLADGELNGNISFTNITKAPVFVGDLTVNNLSVNKDTLGDLHAVVNNKVTDNYDADITLTGRGNDVGVKGVYKVADVSSFDFNVAVRQLQLNTLEGVSMGSIKKASGTVNGQFAITGTMDKPSVNGELNFNKAILTPAALSTALKIDQEKISITNEGVVFDKFTIRDSANNTAELDGTAYTTNFSNYKFDLVFNARNFQALNSTKKDNNLYYGQLYLNSRLSIKGTELHPVVDGSLKVNEKTKLTVVLPQEDPGVQDREGIVRFVDRDSLANDTLWVDARLDSLNMTDIRDYDISVNITIDKEAELNLIVDEGNGDLLRVKGEANLNGGIDPSGKVTLTGTYELEQGSYELSFNFLKRKFDIQKGSRLIWQGEPTKADVDITAMYVANTAPIDLVESQLDQMPASTRNTYRQKLPFEVYLIMTGDLMKPKIAFDIKLPEDKNYGIDKSIVENSNTKLEQLRQQPAEMNKQVFALLLLNRFIREDPFITGNSSLTAEGFARQSVSKLLTEQLNRLASGLIEGVDINFDVQSEEDYSTGEFRNRTDLNVEVSKRLLNDRLKVTVGSNFELEGSQNTNRQSNNIAGNVSLDYQLSRDGRYMVRAYRKNEYEGILEGYIVETGVGLVITIDYNKFREIFESAKKREARRLERQKQRLEREGKKEEPPVVPPKTN</sequence>
<feature type="compositionally biased region" description="Basic and acidic residues" evidence="5">
    <location>
        <begin position="1668"/>
        <end position="1685"/>
    </location>
</feature>
<evidence type="ECO:0000256" key="6">
    <source>
        <dbReference type="SAM" id="Phobius"/>
    </source>
</evidence>
<evidence type="ECO:0000259" key="7">
    <source>
        <dbReference type="Pfam" id="PF04357"/>
    </source>
</evidence>
<evidence type="ECO:0000256" key="4">
    <source>
        <dbReference type="ARBA" id="ARBA00023136"/>
    </source>
</evidence>
<feature type="region of interest" description="Disordered" evidence="5">
    <location>
        <begin position="1668"/>
        <end position="1693"/>
    </location>
</feature>
<proteinExistence type="predicted"/>
<dbReference type="PANTHER" id="PTHR36985">
    <property type="entry name" value="TRANSLOCATION AND ASSEMBLY MODULE SUBUNIT TAMB"/>
    <property type="match status" value="1"/>
</dbReference>
<evidence type="ECO:0000313" key="9">
    <source>
        <dbReference type="Proteomes" id="UP000263900"/>
    </source>
</evidence>
<dbReference type="PANTHER" id="PTHR36985:SF1">
    <property type="entry name" value="TRANSLOCATION AND ASSEMBLY MODULE SUBUNIT TAMB"/>
    <property type="match status" value="1"/>
</dbReference>
<keyword evidence="9" id="KW-1185">Reference proteome</keyword>
<evidence type="ECO:0000313" key="8">
    <source>
        <dbReference type="EMBL" id="AXY72681.1"/>
    </source>
</evidence>
<dbReference type="Pfam" id="PF04357">
    <property type="entry name" value="TamB"/>
    <property type="match status" value="1"/>
</dbReference>
<reference evidence="8 9" key="1">
    <citation type="submission" date="2018-09" db="EMBL/GenBank/DDBJ databases">
        <title>Genome sequencing of strain 6GH32-13.</title>
        <authorList>
            <person name="Weon H.-Y."/>
            <person name="Heo J."/>
            <person name="Kwon S.-W."/>
        </authorList>
    </citation>
    <scope>NUCLEOTIDE SEQUENCE [LARGE SCALE GENOMIC DNA]</scope>
    <source>
        <strain evidence="8 9">5GH32-13</strain>
    </source>
</reference>
<dbReference type="InterPro" id="IPR007452">
    <property type="entry name" value="TamB_C"/>
</dbReference>
<evidence type="ECO:0000256" key="3">
    <source>
        <dbReference type="ARBA" id="ARBA00022989"/>
    </source>
</evidence>
<feature type="transmembrane region" description="Helical" evidence="6">
    <location>
        <begin position="12"/>
        <end position="30"/>
    </location>
</feature>
<evidence type="ECO:0000256" key="5">
    <source>
        <dbReference type="SAM" id="MobiDB-lite"/>
    </source>
</evidence>
<protein>
    <submittedName>
        <fullName evidence="8">Translocation/assembly module TamB</fullName>
    </submittedName>
</protein>
<dbReference type="KEGG" id="pseg:D3H65_01250"/>
<organism evidence="8 9">
    <name type="scientific">Paraflavitalea soli</name>
    <dbReference type="NCBI Taxonomy" id="2315862"/>
    <lineage>
        <taxon>Bacteria</taxon>
        <taxon>Pseudomonadati</taxon>
        <taxon>Bacteroidota</taxon>
        <taxon>Chitinophagia</taxon>
        <taxon>Chitinophagales</taxon>
        <taxon>Chitinophagaceae</taxon>
        <taxon>Paraflavitalea</taxon>
    </lineage>
</organism>
<comment type="subcellular location">
    <subcellularLocation>
        <location evidence="1">Membrane</location>
        <topology evidence="1">Single-pass membrane protein</topology>
    </subcellularLocation>
</comment>
<keyword evidence="3 6" id="KW-1133">Transmembrane helix</keyword>
<dbReference type="Proteomes" id="UP000263900">
    <property type="component" value="Chromosome"/>
</dbReference>
<keyword evidence="4 6" id="KW-0472">Membrane</keyword>
<dbReference type="GO" id="GO:0009306">
    <property type="term" value="P:protein secretion"/>
    <property type="evidence" value="ECO:0007669"/>
    <property type="project" value="InterPro"/>
</dbReference>
<accession>A0A3B7MPW4</accession>
<dbReference type="EMBL" id="CP032157">
    <property type="protein sequence ID" value="AXY72681.1"/>
    <property type="molecule type" value="Genomic_DNA"/>
</dbReference>
<gene>
    <name evidence="8" type="ORF">D3H65_01250</name>
</gene>
<feature type="domain" description="Translocation and assembly module TamB C-terminal" evidence="7">
    <location>
        <begin position="1185"/>
        <end position="1640"/>
    </location>
</feature>
<evidence type="ECO:0000256" key="1">
    <source>
        <dbReference type="ARBA" id="ARBA00004167"/>
    </source>
</evidence>
<keyword evidence="2 6" id="KW-0812">Transmembrane</keyword>
<dbReference type="OrthoDB" id="9811276at2"/>
<name>A0A3B7MPW4_9BACT</name>
<evidence type="ECO:0000256" key="2">
    <source>
        <dbReference type="ARBA" id="ARBA00022692"/>
    </source>
</evidence>
<dbReference type="GO" id="GO:0005886">
    <property type="term" value="C:plasma membrane"/>
    <property type="evidence" value="ECO:0007669"/>
    <property type="project" value="InterPro"/>
</dbReference>